<dbReference type="RefSeq" id="WP_223306709.1">
    <property type="nucleotide sequence ID" value="NZ_BQUL01000052.1"/>
</dbReference>
<evidence type="ECO:0000313" key="2">
    <source>
        <dbReference type="Proteomes" id="UP001249822"/>
    </source>
</evidence>
<organism evidence="1 2">
    <name type="scientific">Klebsiella michiganensis</name>
    <dbReference type="NCBI Taxonomy" id="1134687"/>
    <lineage>
        <taxon>Bacteria</taxon>
        <taxon>Pseudomonadati</taxon>
        <taxon>Pseudomonadota</taxon>
        <taxon>Gammaproteobacteria</taxon>
        <taxon>Enterobacterales</taxon>
        <taxon>Enterobacteriaceae</taxon>
        <taxon>Klebsiella/Raoultella group</taxon>
        <taxon>Klebsiella</taxon>
    </lineage>
</organism>
<sequence>MAFRNKFSPAIPQAPLDRKKFPAHPGHLHRAVLVDALAAKVLKRVKFIPSGISQPVPANVKTAAPETQRVMFFKNQEKNDAD</sequence>
<accession>A0AB35Q3S9</accession>
<dbReference type="AlphaFoldDB" id="A0AB35Q3S9"/>
<reference evidence="1" key="1">
    <citation type="journal article" date="2023" name="Front. Microbiol.">
        <title>Genomic characterization of carbapenem-resistant Klebsiella oxytoca complex in China: a multi-center study.</title>
        <authorList>
            <person name="Wan W."/>
            <person name="Yang X."/>
            <person name="Yu H."/>
            <person name="Wang M."/>
            <person name="Jia W."/>
            <person name="Huang B."/>
            <person name="Qu F."/>
            <person name="Shan B."/>
            <person name="Tang Y.W."/>
            <person name="Chen L."/>
            <person name="Du H."/>
        </authorList>
    </citation>
    <scope>NUCLEOTIDE SEQUENCE</scope>
    <source>
        <strain evidence="1">HD1688</strain>
    </source>
</reference>
<reference evidence="1" key="2">
    <citation type="submission" date="2023-01" db="EMBL/GenBank/DDBJ databases">
        <authorList>
            <person name="Du H."/>
            <person name="Wan W."/>
        </authorList>
    </citation>
    <scope>NUCLEOTIDE SEQUENCE</scope>
    <source>
        <strain evidence="1">HD1688</strain>
    </source>
</reference>
<comment type="caution">
    <text evidence="1">The sequence shown here is derived from an EMBL/GenBank/DDBJ whole genome shotgun (WGS) entry which is preliminary data.</text>
</comment>
<proteinExistence type="predicted"/>
<dbReference type="EMBL" id="JAQSKY010000037">
    <property type="protein sequence ID" value="MDS7903150.1"/>
    <property type="molecule type" value="Genomic_DNA"/>
</dbReference>
<gene>
    <name evidence="1" type="ORF">PTQ40_29775</name>
</gene>
<name>A0AB35Q3S9_9ENTR</name>
<dbReference type="GeneID" id="69758046"/>
<protein>
    <submittedName>
        <fullName evidence="1">Uncharacterized protein</fullName>
    </submittedName>
</protein>
<dbReference type="Proteomes" id="UP001249822">
    <property type="component" value="Unassembled WGS sequence"/>
</dbReference>
<evidence type="ECO:0000313" key="1">
    <source>
        <dbReference type="EMBL" id="MDS7903150.1"/>
    </source>
</evidence>